<reference evidence="4 5" key="1">
    <citation type="submission" date="2016-10" db="EMBL/GenBank/DDBJ databases">
        <title>Paenibacillus species isolates.</title>
        <authorList>
            <person name="Beno S.M."/>
        </authorList>
    </citation>
    <scope>NUCLEOTIDE SEQUENCE [LARGE SCALE GENOMIC DNA]</scope>
    <source>
        <strain evidence="4 5">FSL H7-0744</strain>
    </source>
</reference>
<feature type="domain" description="HTH tetR-type" evidence="3">
    <location>
        <begin position="42"/>
        <end position="102"/>
    </location>
</feature>
<evidence type="ECO:0000256" key="1">
    <source>
        <dbReference type="ARBA" id="ARBA00023125"/>
    </source>
</evidence>
<dbReference type="Pfam" id="PF00440">
    <property type="entry name" value="TetR_N"/>
    <property type="match status" value="1"/>
</dbReference>
<dbReference type="InterPro" id="IPR036271">
    <property type="entry name" value="Tet_transcr_reg_TetR-rel_C_sf"/>
</dbReference>
<dbReference type="PANTHER" id="PTHR30055">
    <property type="entry name" value="HTH-TYPE TRANSCRIPTIONAL REGULATOR RUTR"/>
    <property type="match status" value="1"/>
</dbReference>
<evidence type="ECO:0000259" key="3">
    <source>
        <dbReference type="PROSITE" id="PS50977"/>
    </source>
</evidence>
<accession>A0ABX3HCL2</accession>
<dbReference type="Proteomes" id="UP000187412">
    <property type="component" value="Unassembled WGS sequence"/>
</dbReference>
<feature type="DNA-binding region" description="H-T-H motif" evidence="2">
    <location>
        <begin position="65"/>
        <end position="84"/>
    </location>
</feature>
<name>A0ABX3HCL2_PAEBO</name>
<dbReference type="Gene3D" id="1.10.10.60">
    <property type="entry name" value="Homeodomain-like"/>
    <property type="match status" value="1"/>
</dbReference>
<keyword evidence="1 2" id="KW-0238">DNA-binding</keyword>
<dbReference type="InterPro" id="IPR050109">
    <property type="entry name" value="HTH-type_TetR-like_transc_reg"/>
</dbReference>
<dbReference type="SUPFAM" id="SSF46689">
    <property type="entry name" value="Homeodomain-like"/>
    <property type="match status" value="1"/>
</dbReference>
<dbReference type="SUPFAM" id="SSF48498">
    <property type="entry name" value="Tetracyclin repressor-like, C-terminal domain"/>
    <property type="match status" value="1"/>
</dbReference>
<evidence type="ECO:0000313" key="4">
    <source>
        <dbReference type="EMBL" id="OMD47097.1"/>
    </source>
</evidence>
<dbReference type="InterPro" id="IPR009057">
    <property type="entry name" value="Homeodomain-like_sf"/>
</dbReference>
<dbReference type="InterPro" id="IPR013571">
    <property type="entry name" value="Tscrpt_reg_QacR_C"/>
</dbReference>
<dbReference type="PROSITE" id="PS01081">
    <property type="entry name" value="HTH_TETR_1"/>
    <property type="match status" value="1"/>
</dbReference>
<dbReference type="Gene3D" id="1.10.357.10">
    <property type="entry name" value="Tetracycline Repressor, domain 2"/>
    <property type="match status" value="1"/>
</dbReference>
<dbReference type="PANTHER" id="PTHR30055:SF211">
    <property type="entry name" value="TRANSCRIPTIONAL REGULATOR, TETR FAMILY"/>
    <property type="match status" value="1"/>
</dbReference>
<gene>
    <name evidence="4" type="ORF">BSK56_14860</name>
</gene>
<evidence type="ECO:0000256" key="2">
    <source>
        <dbReference type="PROSITE-ProRule" id="PRU00335"/>
    </source>
</evidence>
<organism evidence="4 5">
    <name type="scientific">Paenibacillus borealis</name>
    <dbReference type="NCBI Taxonomy" id="160799"/>
    <lineage>
        <taxon>Bacteria</taxon>
        <taxon>Bacillati</taxon>
        <taxon>Bacillota</taxon>
        <taxon>Bacilli</taxon>
        <taxon>Bacillales</taxon>
        <taxon>Paenibacillaceae</taxon>
        <taxon>Paenibacillus</taxon>
    </lineage>
</organism>
<dbReference type="EMBL" id="MPTB01000017">
    <property type="protein sequence ID" value="OMD47097.1"/>
    <property type="molecule type" value="Genomic_DNA"/>
</dbReference>
<protein>
    <recommendedName>
        <fullName evidence="3">HTH tetR-type domain-containing protein</fullName>
    </recommendedName>
</protein>
<sequence>MYGNCIRTCGLNVFTLSNSYATIGPDGLVKEVVGIKGRSDGEETKKRIVLKATQLFVQKGFAAVTMNEVCTAAKVSKGSLYHHFPSKDELFLYVVEDDTEQWLSDWEQKQSSISGIEERFYALGEHYANDFQNPLIRALEEYARSRPHSEEVQQRLSRLYESASQACRNLLQEGMDTGYLVKGNLDNYVIIVSGLLEGISRVSEITVLANAPEDIMEYYRDAIRLLLQGIRTG</sequence>
<dbReference type="PROSITE" id="PS50977">
    <property type="entry name" value="HTH_TETR_2"/>
    <property type="match status" value="1"/>
</dbReference>
<proteinExistence type="predicted"/>
<dbReference type="Pfam" id="PF08360">
    <property type="entry name" value="TetR_C_5"/>
    <property type="match status" value="1"/>
</dbReference>
<keyword evidence="5" id="KW-1185">Reference proteome</keyword>
<dbReference type="InterPro" id="IPR001647">
    <property type="entry name" value="HTH_TetR"/>
</dbReference>
<dbReference type="PRINTS" id="PR00455">
    <property type="entry name" value="HTHTETR"/>
</dbReference>
<comment type="caution">
    <text evidence="4">The sequence shown here is derived from an EMBL/GenBank/DDBJ whole genome shotgun (WGS) entry which is preliminary data.</text>
</comment>
<dbReference type="InterPro" id="IPR023772">
    <property type="entry name" value="DNA-bd_HTH_TetR-type_CS"/>
</dbReference>
<evidence type="ECO:0000313" key="5">
    <source>
        <dbReference type="Proteomes" id="UP000187412"/>
    </source>
</evidence>